<dbReference type="Gene3D" id="3.30.559.10">
    <property type="entry name" value="Chloramphenicol acetyltransferase-like domain"/>
    <property type="match status" value="2"/>
</dbReference>
<keyword evidence="6" id="KW-1185">Reference proteome</keyword>
<comment type="pathway">
    <text evidence="1">Secondary metabolite biosynthesis.</text>
</comment>
<protein>
    <recommendedName>
        <fullName evidence="7">Transferase family-domain-containing protein</fullName>
    </recommendedName>
</protein>
<keyword evidence="3" id="KW-0808">Transferase</keyword>
<dbReference type="RefSeq" id="XP_040712118.1">
    <property type="nucleotide sequence ID" value="XM_040858712.1"/>
</dbReference>
<accession>A0A1Y2DK52</accession>
<evidence type="ECO:0000256" key="1">
    <source>
        <dbReference type="ARBA" id="ARBA00005179"/>
    </source>
</evidence>
<reference evidence="5 6" key="1">
    <citation type="submission" date="2016-07" db="EMBL/GenBank/DDBJ databases">
        <title>Pervasive Adenine N6-methylation of Active Genes in Fungi.</title>
        <authorList>
            <consortium name="DOE Joint Genome Institute"/>
            <person name="Mondo S.J."/>
            <person name="Dannebaum R.O."/>
            <person name="Kuo R.C."/>
            <person name="Labutti K."/>
            <person name="Haridas S."/>
            <person name="Kuo A."/>
            <person name="Salamov A."/>
            <person name="Ahrendt S.R."/>
            <person name="Lipzen A."/>
            <person name="Sullivan W."/>
            <person name="Andreopoulos W.B."/>
            <person name="Clum A."/>
            <person name="Lindquist E."/>
            <person name="Daum C."/>
            <person name="Ramamoorthy G.K."/>
            <person name="Gryganskyi A."/>
            <person name="Culley D."/>
            <person name="Magnuson J.K."/>
            <person name="James T.Y."/>
            <person name="O'Malley M.A."/>
            <person name="Stajich J.E."/>
            <person name="Spatafora J.W."/>
            <person name="Visel A."/>
            <person name="Grigoriev I.V."/>
        </authorList>
    </citation>
    <scope>NUCLEOTIDE SEQUENCE [LARGE SCALE GENOMIC DNA]</scope>
    <source>
        <strain evidence="5 6">CBS 129021</strain>
    </source>
</reference>
<dbReference type="InParanoid" id="A0A1Y2DK52"/>
<comment type="caution">
    <text evidence="5">The sequence shown here is derived from an EMBL/GenBank/DDBJ whole genome shotgun (WGS) entry which is preliminary data.</text>
</comment>
<dbReference type="Pfam" id="PF02458">
    <property type="entry name" value="Transferase"/>
    <property type="match status" value="1"/>
</dbReference>
<evidence type="ECO:0000256" key="3">
    <source>
        <dbReference type="ARBA" id="ARBA00022679"/>
    </source>
</evidence>
<proteinExistence type="inferred from homology"/>
<evidence type="ECO:0008006" key="7">
    <source>
        <dbReference type="Google" id="ProtNLM"/>
    </source>
</evidence>
<dbReference type="PANTHER" id="PTHR31896">
    <property type="entry name" value="FAMILY REGULATORY PROTEIN, PUTATIVE (AFU_ORTHOLOGUE AFUA_3G14730)-RELATED"/>
    <property type="match status" value="1"/>
</dbReference>
<evidence type="ECO:0000256" key="4">
    <source>
        <dbReference type="ARBA" id="ARBA00023315"/>
    </source>
</evidence>
<dbReference type="OrthoDB" id="21502at2759"/>
<sequence>MWNMLKSKPAALAAVPSDQVIPLCYFDDNADLRGMLLSVMLKFDDKLDPDKLKTSLEELLQRNGWRKLGARLRLNDQQILEYHVPETFNESRSAFSFTHEKHDMHIAEHPIASHLPLPTQEPSVTADPYRFHDLMRRPDGPKKLADYLNSDEPQLGVHIVSFDDATLVSISWPHTLFDAGGLKGLLDAWSLVLRGRPDEVLPTHSIESDPLAELGRNATEPCKVADRQLGQWGMMSFGSRYVLDVLWHGVETRMVCVPGVFIRKLREAAIQELKAEMSEGNEQTFLSESDILCAWWTRLAVSHLPPSGTTVTVSNTYDLRGIMAKEMLPADKVYLANACTALPVLLSVKDIAGKPLSFVASAIRRSIRELGTREQVEAMAATVRDTFPKTGHYPIFGDASMHLINCSNWTKGRIFETDFSSAIVPAIGSKFPHSEKQGTPSYTQVCGCFSLELLNGVTIMGKDLDGNFWLSGTLRKGLWAGIEQSLSKAED</sequence>
<evidence type="ECO:0000313" key="5">
    <source>
        <dbReference type="EMBL" id="ORY59544.1"/>
    </source>
</evidence>
<evidence type="ECO:0000313" key="6">
    <source>
        <dbReference type="Proteomes" id="UP000193689"/>
    </source>
</evidence>
<dbReference type="AlphaFoldDB" id="A0A1Y2DK52"/>
<comment type="similarity">
    <text evidence="2">Belongs to the plant acyltransferase family.</text>
</comment>
<dbReference type="Proteomes" id="UP000193689">
    <property type="component" value="Unassembled WGS sequence"/>
</dbReference>
<dbReference type="STRING" id="1141098.A0A1Y2DK52"/>
<name>A0A1Y2DK52_9PEZI</name>
<gene>
    <name evidence="5" type="ORF">BCR38DRAFT_412555</name>
</gene>
<evidence type="ECO:0000256" key="2">
    <source>
        <dbReference type="ARBA" id="ARBA00009861"/>
    </source>
</evidence>
<dbReference type="InterPro" id="IPR023213">
    <property type="entry name" value="CAT-like_dom_sf"/>
</dbReference>
<dbReference type="GO" id="GO:0016746">
    <property type="term" value="F:acyltransferase activity"/>
    <property type="evidence" value="ECO:0007669"/>
    <property type="project" value="UniProtKB-KW"/>
</dbReference>
<dbReference type="PANTHER" id="PTHR31896:SF69">
    <property type="entry name" value="FAMILY REGULATORY PROTEIN, PUTATIVE (AFU_ORTHOLOGUE AFUA_3G14730)-RELATED"/>
    <property type="match status" value="1"/>
</dbReference>
<dbReference type="EMBL" id="MCFJ01000013">
    <property type="protein sequence ID" value="ORY59544.1"/>
    <property type="molecule type" value="Genomic_DNA"/>
</dbReference>
<dbReference type="GeneID" id="63774924"/>
<dbReference type="InterPro" id="IPR051283">
    <property type="entry name" value="Sec_Metabolite_Acyltrans"/>
</dbReference>
<organism evidence="5 6">
    <name type="scientific">Pseudomassariella vexata</name>
    <dbReference type="NCBI Taxonomy" id="1141098"/>
    <lineage>
        <taxon>Eukaryota</taxon>
        <taxon>Fungi</taxon>
        <taxon>Dikarya</taxon>
        <taxon>Ascomycota</taxon>
        <taxon>Pezizomycotina</taxon>
        <taxon>Sordariomycetes</taxon>
        <taxon>Xylariomycetidae</taxon>
        <taxon>Amphisphaeriales</taxon>
        <taxon>Pseudomassariaceae</taxon>
        <taxon>Pseudomassariella</taxon>
    </lineage>
</organism>
<keyword evidence="4" id="KW-0012">Acyltransferase</keyword>